<dbReference type="Proteomes" id="UP000191418">
    <property type="component" value="Unassembled WGS sequence"/>
</dbReference>
<sequence length="125" mass="14198">MNQPKRLLVLLAHGSRDPKWQEPFQLIKQQIQASQSLPVILAYMELCEPSLATIAEQINPEQTCQIDVLPLFFAAGRHLRQDVPQQIEQLEQQYPQLTIKLHPPVGVHHKLVQALVEVALDLDAN</sequence>
<protein>
    <recommendedName>
        <fullName evidence="5">Cobalamin biosynthesis protein CbiX</fullName>
    </recommendedName>
</protein>
<evidence type="ECO:0008006" key="5">
    <source>
        <dbReference type="Google" id="ProtNLM"/>
    </source>
</evidence>
<dbReference type="Pfam" id="PF01903">
    <property type="entry name" value="CbiX"/>
    <property type="match status" value="1"/>
</dbReference>
<keyword evidence="2" id="KW-0456">Lyase</keyword>
<keyword evidence="4" id="KW-1185">Reference proteome</keyword>
<dbReference type="EMBL" id="MTSM01000003">
    <property type="protein sequence ID" value="OPX56600.1"/>
    <property type="molecule type" value="Genomic_DNA"/>
</dbReference>
<evidence type="ECO:0000313" key="4">
    <source>
        <dbReference type="Proteomes" id="UP000191418"/>
    </source>
</evidence>
<evidence type="ECO:0000256" key="2">
    <source>
        <dbReference type="ARBA" id="ARBA00023239"/>
    </source>
</evidence>
<dbReference type="GO" id="GO:0016829">
    <property type="term" value="F:lyase activity"/>
    <property type="evidence" value="ECO:0007669"/>
    <property type="project" value="UniProtKB-KW"/>
</dbReference>
<keyword evidence="1" id="KW-0479">Metal-binding</keyword>
<gene>
    <name evidence="3" type="ORF">BTE48_03250</name>
</gene>
<dbReference type="Gene3D" id="3.40.50.1400">
    <property type="match status" value="1"/>
</dbReference>
<proteinExistence type="predicted"/>
<evidence type="ECO:0000313" key="3">
    <source>
        <dbReference type="EMBL" id="OPX56600.1"/>
    </source>
</evidence>
<dbReference type="CDD" id="cd03416">
    <property type="entry name" value="CbiX_SirB_N"/>
    <property type="match status" value="1"/>
</dbReference>
<dbReference type="STRING" id="64969.SAMN02745127_01956"/>
<dbReference type="SUPFAM" id="SSF53800">
    <property type="entry name" value="Chelatase"/>
    <property type="match status" value="1"/>
</dbReference>
<evidence type="ECO:0000256" key="1">
    <source>
        <dbReference type="ARBA" id="ARBA00022723"/>
    </source>
</evidence>
<comment type="caution">
    <text evidence="3">The sequence shown here is derived from an EMBL/GenBank/DDBJ whole genome shotgun (WGS) entry which is preliminary data.</text>
</comment>
<dbReference type="PANTHER" id="PTHR33542:SF3">
    <property type="entry name" value="SIROHYDROCHLORIN FERROCHELATASE, CHLOROPLASTIC"/>
    <property type="match status" value="1"/>
</dbReference>
<name>A0A1V4T9K7_9GAMM</name>
<dbReference type="InterPro" id="IPR050963">
    <property type="entry name" value="Sirohydro_Cobaltochel/CbiX"/>
</dbReference>
<dbReference type="InterPro" id="IPR002762">
    <property type="entry name" value="CbiX-like"/>
</dbReference>
<accession>A0A1V4T9K7</accession>
<dbReference type="GO" id="GO:0046872">
    <property type="term" value="F:metal ion binding"/>
    <property type="evidence" value="ECO:0007669"/>
    <property type="project" value="UniProtKB-KW"/>
</dbReference>
<organism evidence="3 4">
    <name type="scientific">Oceanospirillum multiglobuliferum</name>
    <dbReference type="NCBI Taxonomy" id="64969"/>
    <lineage>
        <taxon>Bacteria</taxon>
        <taxon>Pseudomonadati</taxon>
        <taxon>Pseudomonadota</taxon>
        <taxon>Gammaproteobacteria</taxon>
        <taxon>Oceanospirillales</taxon>
        <taxon>Oceanospirillaceae</taxon>
        <taxon>Oceanospirillum</taxon>
    </lineage>
</organism>
<dbReference type="PANTHER" id="PTHR33542">
    <property type="entry name" value="SIROHYDROCHLORIN FERROCHELATASE, CHLOROPLASTIC"/>
    <property type="match status" value="1"/>
</dbReference>
<dbReference type="AlphaFoldDB" id="A0A1V4T9K7"/>
<reference evidence="3 4" key="1">
    <citation type="submission" date="2017-01" db="EMBL/GenBank/DDBJ databases">
        <title>Genome Sequencing of a Marine Spirillum, Oceanospirillum multiglobuliferum ATCC 33336, from Japan.</title>
        <authorList>
            <person name="Carney J.G."/>
            <person name="Trachtenberg A.M."/>
            <person name="Rheaume B.A."/>
            <person name="Linnane J.D."/>
            <person name="Pitts N.L."/>
            <person name="Mykles D.L."/>
            <person name="Maclea K.S."/>
        </authorList>
    </citation>
    <scope>NUCLEOTIDE SEQUENCE [LARGE SCALE GENOMIC DNA]</scope>
    <source>
        <strain evidence="3 4">ATCC 33336</strain>
    </source>
</reference>